<feature type="transmembrane region" description="Helical" evidence="2">
    <location>
        <begin position="176"/>
        <end position="195"/>
    </location>
</feature>
<feature type="compositionally biased region" description="Polar residues" evidence="1">
    <location>
        <begin position="387"/>
        <end position="397"/>
    </location>
</feature>
<proteinExistence type="predicted"/>
<feature type="region of interest" description="Disordered" evidence="1">
    <location>
        <begin position="729"/>
        <end position="768"/>
    </location>
</feature>
<feature type="compositionally biased region" description="Polar residues" evidence="1">
    <location>
        <begin position="548"/>
        <end position="568"/>
    </location>
</feature>
<feature type="transmembrane region" description="Helical" evidence="2">
    <location>
        <begin position="37"/>
        <end position="60"/>
    </location>
</feature>
<feature type="transmembrane region" description="Helical" evidence="2">
    <location>
        <begin position="830"/>
        <end position="851"/>
    </location>
</feature>
<feature type="compositionally biased region" description="Polar residues" evidence="1">
    <location>
        <begin position="576"/>
        <end position="590"/>
    </location>
</feature>
<keyword evidence="2" id="KW-1133">Transmembrane helix</keyword>
<keyword evidence="2" id="KW-0472">Membrane</keyword>
<feature type="compositionally biased region" description="Acidic residues" evidence="1">
    <location>
        <begin position="613"/>
        <end position="634"/>
    </location>
</feature>
<feature type="compositionally biased region" description="Acidic residues" evidence="1">
    <location>
        <begin position="691"/>
        <end position="704"/>
    </location>
</feature>
<feature type="transmembrane region" description="Helical" evidence="2">
    <location>
        <begin position="114"/>
        <end position="138"/>
    </location>
</feature>
<feature type="compositionally biased region" description="Acidic residues" evidence="1">
    <location>
        <begin position="642"/>
        <end position="660"/>
    </location>
</feature>
<feature type="compositionally biased region" description="Polar residues" evidence="1">
    <location>
        <begin position="451"/>
        <end position="473"/>
    </location>
</feature>
<dbReference type="VEuPathDB" id="CryptoDB:Cvel_7114"/>
<organism evidence="3">
    <name type="scientific">Chromera velia CCMP2878</name>
    <dbReference type="NCBI Taxonomy" id="1169474"/>
    <lineage>
        <taxon>Eukaryota</taxon>
        <taxon>Sar</taxon>
        <taxon>Alveolata</taxon>
        <taxon>Colpodellida</taxon>
        <taxon>Chromeraceae</taxon>
        <taxon>Chromera</taxon>
    </lineage>
</organism>
<evidence type="ECO:0000256" key="1">
    <source>
        <dbReference type="SAM" id="MobiDB-lite"/>
    </source>
</evidence>
<name>A0A0G4HJQ1_9ALVE</name>
<gene>
    <name evidence="3" type="ORF">Cvel_7114</name>
</gene>
<accession>A0A0G4HJQ1</accession>
<feature type="compositionally biased region" description="Basic and acidic residues" evidence="1">
    <location>
        <begin position="506"/>
        <end position="521"/>
    </location>
</feature>
<feature type="region of interest" description="Disordered" evidence="1">
    <location>
        <begin position="381"/>
        <end position="400"/>
    </location>
</feature>
<evidence type="ECO:0000256" key="2">
    <source>
        <dbReference type="SAM" id="Phobius"/>
    </source>
</evidence>
<dbReference type="AlphaFoldDB" id="A0A0G4HJQ1"/>
<protein>
    <submittedName>
        <fullName evidence="3">Uncharacterized protein</fullName>
    </submittedName>
</protein>
<sequence>MVQNNRYHQSRYQRLLKQKFDIFDVCRRRRSAWRFALFYKFTAVWTLLFGIGSIIFWWSIVGNEHQVGYPYDDHKLHMDVTGIPVCKDEGFSCKKCYLTALWGFKWIPIGSWHLLVYSTLLCAILFIIDGILSVGLAYSFESFANIKRGDFIKPTILQRFVGMACRSLPAWRRGVWFVRFLLSVYLFALLAGQHICRDTWPDYPAMYQITNCKNWMRKCIPLPGEGFWVSRKLQLKDGVSEFERSINIDAVRRIRLCQSDMRIWCSFPVGCEDALGRPTSESCVWPVQVEYEEKPPKFNYNQEYGFESSAGVCSGWPEFEIPANPNLWRWRKIWQSIVQDPEFEVRCKRIFEKYGKPHDDLMETPHCRDRAGSSKCEGDILAVPDPSSRQSPQMWTSTREERRREAKLWVKCVQAGLIPKDFASDEVDKSPTVTFVQMGSNSSLPVPHPMSVTTPSLIDTTENESTQKRTQTGRVVRQANGMHRREGPPSAKPSDLPFAPSSSFWQRKEKEVRHQGRKKGDGTPAPNRATSFEAPKKADGDNPPKTPHLTSTPAQHVSIESTSSTSRGEQTETDSQDPPSLVRSSWNVSRNRPVPLRLSVAQTDLRPNRIEEIPEVDFEEDEESDESWGSDDDDWKLINSDEAAEDSSDEDYWDDDDLDMQAELIVGQNIEMAKEDFRQHGSPYAPTPVSDESDDDADNEEGEYESQSNTPPLPFKLERVVSAPELGRVAPSRIPGADKQHATKQQQQPPSAKRRPRPTKLGHGPGYAKQAGIHLPKKMWDYGDPVSGTPFWRGSKRTYVFEPKRCPAFFPGVEDFNPSMDLSSAFASKLWTNLLLYAWVCLVAFFFDRLLGILFASKTLPEACFFTPPSWKMRRSNRQWIAVIYDWINYRLGP</sequence>
<keyword evidence="2" id="KW-0812">Transmembrane</keyword>
<evidence type="ECO:0000313" key="3">
    <source>
        <dbReference type="EMBL" id="CEM44283.1"/>
    </source>
</evidence>
<dbReference type="EMBL" id="CDMZ01002886">
    <property type="protein sequence ID" value="CEM44283.1"/>
    <property type="molecule type" value="Genomic_DNA"/>
</dbReference>
<reference evidence="3" key="1">
    <citation type="submission" date="2014-11" db="EMBL/GenBank/DDBJ databases">
        <authorList>
            <person name="Otto D Thomas"/>
            <person name="Naeem Raeece"/>
        </authorList>
    </citation>
    <scope>NUCLEOTIDE SEQUENCE</scope>
</reference>
<feature type="region of interest" description="Disordered" evidence="1">
    <location>
        <begin position="440"/>
        <end position="715"/>
    </location>
</feature>